<dbReference type="OrthoDB" id="195456at2"/>
<evidence type="ECO:0000256" key="1">
    <source>
        <dbReference type="SAM" id="SignalP"/>
    </source>
</evidence>
<protein>
    <recommendedName>
        <fullName evidence="4">DUF2911 domain-containing protein</fullName>
    </recommendedName>
</protein>
<dbReference type="InterPro" id="IPR021314">
    <property type="entry name" value="DUF2911"/>
</dbReference>
<gene>
    <name evidence="2" type="ORF">LX73_1412</name>
</gene>
<feature type="chain" id="PRO_5023077729" description="DUF2911 domain-containing protein" evidence="1">
    <location>
        <begin position="23"/>
        <end position="196"/>
    </location>
</feature>
<keyword evidence="1" id="KW-0732">Signal</keyword>
<keyword evidence="3" id="KW-1185">Reference proteome</keyword>
<feature type="signal peptide" evidence="1">
    <location>
        <begin position="1"/>
        <end position="22"/>
    </location>
</feature>
<dbReference type="RefSeq" id="WP_148898760.1">
    <property type="nucleotide sequence ID" value="NZ_VNHY01000002.1"/>
</dbReference>
<reference evidence="2 3" key="1">
    <citation type="submission" date="2019-07" db="EMBL/GenBank/DDBJ databases">
        <title>Genomic Encyclopedia of Archaeal and Bacterial Type Strains, Phase II (KMG-II): from individual species to whole genera.</title>
        <authorList>
            <person name="Goeker M."/>
        </authorList>
    </citation>
    <scope>NUCLEOTIDE SEQUENCE [LARGE SCALE GENOMIC DNA]</scope>
    <source>
        <strain evidence="2 3">DSM 21935</strain>
    </source>
</reference>
<dbReference type="Pfam" id="PF11138">
    <property type="entry name" value="DUF2911"/>
    <property type="match status" value="1"/>
</dbReference>
<dbReference type="Proteomes" id="UP000324595">
    <property type="component" value="Unassembled WGS sequence"/>
</dbReference>
<comment type="caution">
    <text evidence="2">The sequence shown here is derived from an EMBL/GenBank/DDBJ whole genome shotgun (WGS) entry which is preliminary data.</text>
</comment>
<proteinExistence type="predicted"/>
<organism evidence="2 3">
    <name type="scientific">Fodinibius salinus</name>
    <dbReference type="NCBI Taxonomy" id="860790"/>
    <lineage>
        <taxon>Bacteria</taxon>
        <taxon>Pseudomonadati</taxon>
        <taxon>Balneolota</taxon>
        <taxon>Balneolia</taxon>
        <taxon>Balneolales</taxon>
        <taxon>Balneolaceae</taxon>
        <taxon>Fodinibius</taxon>
    </lineage>
</organism>
<accession>A0A5D3YJG5</accession>
<name>A0A5D3YJG5_9BACT</name>
<evidence type="ECO:0000313" key="2">
    <source>
        <dbReference type="EMBL" id="TYP93702.1"/>
    </source>
</evidence>
<evidence type="ECO:0008006" key="4">
    <source>
        <dbReference type="Google" id="ProtNLM"/>
    </source>
</evidence>
<dbReference type="EMBL" id="VNHY01000002">
    <property type="protein sequence ID" value="TYP93702.1"/>
    <property type="molecule type" value="Genomic_DNA"/>
</dbReference>
<sequence length="196" mass="21941">MRLFLSAHKTFILILSTLLLYSACSSKPKPKEPNPVRRKSPIAIANTLHKPSDTYIKVVYGQPYKKGRNIFGELIPYGEIWRTGANEATEITTTQDIILGGKKVNAGTYALFTIPRKNNDWTIVLNDVLGQWGAFNYNSSHDVLRTHASAIQKSSAFEALTIQFSEIVNDSTNMIIQWDHTEVKIPIIFSDSNPSS</sequence>
<evidence type="ECO:0000313" key="3">
    <source>
        <dbReference type="Proteomes" id="UP000324595"/>
    </source>
</evidence>
<dbReference type="AlphaFoldDB" id="A0A5D3YJG5"/>